<evidence type="ECO:0000259" key="1">
    <source>
        <dbReference type="Pfam" id="PF06527"/>
    </source>
</evidence>
<name>A0AAU8SEA8_PSEPU</name>
<dbReference type="InterPro" id="IPR009492">
    <property type="entry name" value="TniQ"/>
</dbReference>
<proteinExistence type="predicted"/>
<dbReference type="EMBL" id="CP010979">
    <property type="protein sequence ID" value="AJQ49801.1"/>
    <property type="molecule type" value="Genomic_DNA"/>
</dbReference>
<organism evidence="2 3">
    <name type="scientific">Pseudomonas putida S13.1.2</name>
    <dbReference type="NCBI Taxonomy" id="1384061"/>
    <lineage>
        <taxon>Bacteria</taxon>
        <taxon>Pseudomonadati</taxon>
        <taxon>Pseudomonadota</taxon>
        <taxon>Gammaproteobacteria</taxon>
        <taxon>Pseudomonadales</taxon>
        <taxon>Pseudomonadaceae</taxon>
        <taxon>Pseudomonas</taxon>
    </lineage>
</organism>
<evidence type="ECO:0000313" key="2">
    <source>
        <dbReference type="EMBL" id="AJQ49801.1"/>
    </source>
</evidence>
<dbReference type="RefSeq" id="WP_019470299.1">
    <property type="nucleotide sequence ID" value="NZ_CP010979.1"/>
</dbReference>
<protein>
    <recommendedName>
        <fullName evidence="1">TniQ domain-containing protein</fullName>
    </recommendedName>
</protein>
<dbReference type="AlphaFoldDB" id="A0AAU8SEA8"/>
<gene>
    <name evidence="2" type="ORF">N805_22395</name>
</gene>
<dbReference type="Proteomes" id="UP000033260">
    <property type="component" value="Chromosome"/>
</dbReference>
<reference evidence="2 3" key="1">
    <citation type="submission" date="2015-02" db="EMBL/GenBank/DDBJ databases">
        <title>Complete Genome Sequencing of Pseudomonas putida S13.1.2.</title>
        <authorList>
            <person name="Chong T.M."/>
            <person name="Chan K.G."/>
            <person name="Dessaux Y."/>
        </authorList>
    </citation>
    <scope>NUCLEOTIDE SEQUENCE [LARGE SCALE GENOMIC DNA]</scope>
    <source>
        <strain evidence="2 3">S13.1.2</strain>
    </source>
</reference>
<evidence type="ECO:0000313" key="3">
    <source>
        <dbReference type="Proteomes" id="UP000033260"/>
    </source>
</evidence>
<feature type="domain" description="TniQ" evidence="1">
    <location>
        <begin position="4"/>
        <end position="138"/>
    </location>
</feature>
<sequence length="392" mass="43989">MPLSILPDETLPSYVRRNLLLYWAEPKAEIFEALRTRHVIKTAEVRRLAEAIGWPGCYGFNRLVHNHTLNAAFHVIKSDWDVAYSGTQYLSEGEHFSEWDASFCPECVREDLKIHGFSYWRRYGASKVSVCPKHNAVLIRDCPFCGKLFTRMDHDLDVMWRTCGGRHLAEAEVVANHDPLALKRAEVYQRLCRSPHIISGLHAAKVLLDKATALSPQLTGEDRSKMRAIASTMSDLVERFADVPSPSLESRAGTITAVFVHAVVALYDSYDDFERELMTLAGSARCTDSLWSSYRIEDTKYVHFVEEDYVQGLGVWSTPRIVLDDVVVQVGWPWPTSKHYPCCNTPLSIHEGPSQRNTNVAASPSIPKIGLANARAIGIIKQASQASTRCDA</sequence>
<accession>A0AAU8SEA8</accession>
<dbReference type="Pfam" id="PF06527">
    <property type="entry name" value="TniQ"/>
    <property type="match status" value="1"/>
</dbReference>